<feature type="transmembrane region" description="Helical" evidence="8">
    <location>
        <begin position="433"/>
        <end position="453"/>
    </location>
</feature>
<keyword evidence="2 8" id="KW-1003">Cell membrane</keyword>
<dbReference type="PIRSF" id="PIRSF002869">
    <property type="entry name" value="MviN"/>
    <property type="match status" value="1"/>
</dbReference>
<dbReference type="GO" id="GO:0005886">
    <property type="term" value="C:plasma membrane"/>
    <property type="evidence" value="ECO:0007669"/>
    <property type="project" value="UniProtKB-SubCell"/>
</dbReference>
<dbReference type="GO" id="GO:0015648">
    <property type="term" value="F:lipid-linked peptidoglycan transporter activity"/>
    <property type="evidence" value="ECO:0007669"/>
    <property type="project" value="UniProtKB-UniRule"/>
</dbReference>
<feature type="transmembrane region" description="Helical" evidence="8">
    <location>
        <begin position="221"/>
        <end position="241"/>
    </location>
</feature>
<feature type="transmembrane region" description="Helical" evidence="8">
    <location>
        <begin position="465"/>
        <end position="486"/>
    </location>
</feature>
<feature type="transmembrane region" description="Helical" evidence="8">
    <location>
        <begin position="83"/>
        <end position="102"/>
    </location>
</feature>
<feature type="transmembrane region" description="Helical" evidence="8">
    <location>
        <begin position="152"/>
        <end position="173"/>
    </location>
</feature>
<evidence type="ECO:0000313" key="11">
    <source>
        <dbReference type="Proteomes" id="UP001145069"/>
    </source>
</evidence>
<dbReference type="NCBIfam" id="TIGR01695">
    <property type="entry name" value="murJ_mviN"/>
    <property type="match status" value="1"/>
</dbReference>
<comment type="pathway">
    <text evidence="8">Cell wall biogenesis; peptidoglycan biosynthesis.</text>
</comment>
<keyword evidence="4 8" id="KW-0133">Cell shape</keyword>
<keyword evidence="11" id="KW-1185">Reference proteome</keyword>
<evidence type="ECO:0000313" key="10">
    <source>
        <dbReference type="EMBL" id="MDC3416598.1"/>
    </source>
</evidence>
<dbReference type="Pfam" id="PF03023">
    <property type="entry name" value="MurJ"/>
    <property type="match status" value="1"/>
</dbReference>
<evidence type="ECO:0000256" key="2">
    <source>
        <dbReference type="ARBA" id="ARBA00022475"/>
    </source>
</evidence>
<dbReference type="CDD" id="cd13123">
    <property type="entry name" value="MATE_MurJ_like"/>
    <property type="match status" value="1"/>
</dbReference>
<evidence type="ECO:0000256" key="4">
    <source>
        <dbReference type="ARBA" id="ARBA00022960"/>
    </source>
</evidence>
<evidence type="ECO:0000256" key="3">
    <source>
        <dbReference type="ARBA" id="ARBA00022692"/>
    </source>
</evidence>
<dbReference type="GO" id="GO:0071555">
    <property type="term" value="P:cell wall organization"/>
    <property type="evidence" value="ECO:0007669"/>
    <property type="project" value="UniProtKB-UniRule"/>
</dbReference>
<dbReference type="AlphaFoldDB" id="A0A9X3WDA3"/>
<comment type="subcellular location">
    <subcellularLocation>
        <location evidence="1 8">Cell membrane</location>
        <topology evidence="1 8">Multi-pass membrane protein</topology>
    </subcellularLocation>
</comment>
<feature type="transmembrane region" description="Helical" evidence="8">
    <location>
        <begin position="261"/>
        <end position="281"/>
    </location>
</feature>
<feature type="transmembrane region" description="Helical" evidence="8">
    <location>
        <begin position="341"/>
        <end position="362"/>
    </location>
</feature>
<proteinExistence type="inferred from homology"/>
<evidence type="ECO:0000256" key="8">
    <source>
        <dbReference type="HAMAP-Rule" id="MF_02078"/>
    </source>
</evidence>
<comment type="caution">
    <text evidence="10">The sequence shown here is derived from an EMBL/GenBank/DDBJ whole genome shotgun (WGS) entry which is preliminary data.</text>
</comment>
<keyword evidence="3 8" id="KW-0812">Transmembrane</keyword>
<dbReference type="PANTHER" id="PTHR47019:SF1">
    <property type="entry name" value="LIPID II FLIPPASE MURJ"/>
    <property type="match status" value="1"/>
</dbReference>
<feature type="transmembrane region" description="Helical" evidence="8">
    <location>
        <begin position="399"/>
        <end position="421"/>
    </location>
</feature>
<feature type="transmembrane region" description="Helical" evidence="8">
    <location>
        <begin position="302"/>
        <end position="321"/>
    </location>
</feature>
<protein>
    <recommendedName>
        <fullName evidence="8">Probable lipid II flippase MurJ</fullName>
    </recommendedName>
</protein>
<gene>
    <name evidence="8 10" type="primary">murJ</name>
    <name evidence="10" type="ORF">NC799_06670</name>
</gene>
<sequence>MNKTAALIMLITIVSQIFGFGREIALSFLYGTSSTSDAYLISTTIPGVLFGIITAGLVAGYIPMYSKVAKEDGESEANKFTNNLISILLVICSAIVLIGLIFTEQIVKVFAYGFEGETLNLAVKFTKISLFAIYLSAMISIFTGYLQIKNNYIIPALVGIPFNFIVVLSIVLSHKTNTMALPLGFVIASVSQLILMIPYIRKSKYRYKFKIDFKDKNIKNLAYIMLPIILGISVNQINVLIDRTLASQLAVGGISALNYANRLNGFVQGIFVMSITSVLYPNTSKMAAENNMNGLKSALSRAITGINLLVIPATLGAIVLAEPIVTVLFGRGEFDIQATAMTSNALIFYSIGMVGFGFREILSRTFYSLQDTKTPMINAAIGMFMNIILNIILSRFLGIGGLALATSISAIFTSGLMFISLKRKIGSYGLKQLSISFIKILCASLLMGVIVKLSFNYLTSTISNITSLFIAIGVGAVSYFVIVNFMRIEDVNTIVKAFKRKLVRK</sequence>
<keyword evidence="8 9" id="KW-0961">Cell wall biogenesis/degradation</keyword>
<evidence type="ECO:0000256" key="6">
    <source>
        <dbReference type="ARBA" id="ARBA00022989"/>
    </source>
</evidence>
<dbReference type="GO" id="GO:0009252">
    <property type="term" value="P:peptidoglycan biosynthetic process"/>
    <property type="evidence" value="ECO:0007669"/>
    <property type="project" value="UniProtKB-UniRule"/>
</dbReference>
<dbReference type="RefSeq" id="WP_272445613.1">
    <property type="nucleotide sequence ID" value="NZ_JAMQKC010000004.1"/>
</dbReference>
<evidence type="ECO:0000256" key="1">
    <source>
        <dbReference type="ARBA" id="ARBA00004651"/>
    </source>
</evidence>
<name>A0A9X3WDA3_9BACI</name>
<dbReference type="PRINTS" id="PR01806">
    <property type="entry name" value="VIRFACTRMVIN"/>
</dbReference>
<dbReference type="Proteomes" id="UP001145069">
    <property type="component" value="Unassembled WGS sequence"/>
</dbReference>
<reference evidence="10" key="1">
    <citation type="submission" date="2022-06" db="EMBL/GenBank/DDBJ databases">
        <title>Aquibacillus sp. a new bacterium isolated from soil saline samples.</title>
        <authorList>
            <person name="Galisteo C."/>
            <person name="De La Haba R."/>
            <person name="Sanchez-Porro C."/>
            <person name="Ventosa A."/>
        </authorList>
    </citation>
    <scope>NUCLEOTIDE SEQUENCE</scope>
    <source>
        <strain evidence="10">3ASR75-54</strain>
    </source>
</reference>
<comment type="similarity">
    <text evidence="8 9">Belongs to the MurJ/MviN family.</text>
</comment>
<evidence type="ECO:0000256" key="5">
    <source>
        <dbReference type="ARBA" id="ARBA00022984"/>
    </source>
</evidence>
<dbReference type="EMBL" id="JAMQKC010000004">
    <property type="protein sequence ID" value="MDC3416598.1"/>
    <property type="molecule type" value="Genomic_DNA"/>
</dbReference>
<dbReference type="GO" id="GO:0034204">
    <property type="term" value="P:lipid translocation"/>
    <property type="evidence" value="ECO:0007669"/>
    <property type="project" value="TreeGrafter"/>
</dbReference>
<feature type="transmembrane region" description="Helical" evidence="8">
    <location>
        <begin position="374"/>
        <end position="393"/>
    </location>
</feature>
<dbReference type="InterPro" id="IPR004268">
    <property type="entry name" value="MurJ"/>
</dbReference>
<keyword evidence="6 8" id="KW-1133">Transmembrane helix</keyword>
<dbReference type="PANTHER" id="PTHR47019">
    <property type="entry name" value="LIPID II FLIPPASE MURJ"/>
    <property type="match status" value="1"/>
</dbReference>
<feature type="transmembrane region" description="Helical" evidence="8">
    <location>
        <begin position="38"/>
        <end position="62"/>
    </location>
</feature>
<dbReference type="HAMAP" id="MF_02078">
    <property type="entry name" value="MurJ_MviN"/>
    <property type="match status" value="1"/>
</dbReference>
<feature type="transmembrane region" description="Helical" evidence="8">
    <location>
        <begin position="179"/>
        <end position="200"/>
    </location>
</feature>
<comment type="function">
    <text evidence="8 9">Involved in peptidoglycan biosynthesis. Transports lipid-linked peptidoglycan precursors from the inner to the outer leaflet of the cytoplasmic membrane.</text>
</comment>
<accession>A0A9X3WDA3</accession>
<keyword evidence="8 9" id="KW-0813">Transport</keyword>
<evidence type="ECO:0000256" key="7">
    <source>
        <dbReference type="ARBA" id="ARBA00023136"/>
    </source>
</evidence>
<dbReference type="InterPro" id="IPR051050">
    <property type="entry name" value="Lipid_II_flippase_MurJ/MviN"/>
</dbReference>
<keyword evidence="5 8" id="KW-0573">Peptidoglycan synthesis</keyword>
<organism evidence="10 11">
    <name type="scientific">Aquibacillus salsiterrae</name>
    <dbReference type="NCBI Taxonomy" id="2950439"/>
    <lineage>
        <taxon>Bacteria</taxon>
        <taxon>Bacillati</taxon>
        <taxon>Bacillota</taxon>
        <taxon>Bacilli</taxon>
        <taxon>Bacillales</taxon>
        <taxon>Bacillaceae</taxon>
        <taxon>Aquibacillus</taxon>
    </lineage>
</organism>
<dbReference type="GO" id="GO:0008360">
    <property type="term" value="P:regulation of cell shape"/>
    <property type="evidence" value="ECO:0007669"/>
    <property type="project" value="UniProtKB-UniRule"/>
</dbReference>
<feature type="transmembrane region" description="Helical" evidence="8">
    <location>
        <begin position="122"/>
        <end position="145"/>
    </location>
</feature>
<evidence type="ECO:0000256" key="9">
    <source>
        <dbReference type="PIRNR" id="PIRNR002869"/>
    </source>
</evidence>
<keyword evidence="7 8" id="KW-0472">Membrane</keyword>